<dbReference type="SUPFAM" id="SSF47729">
    <property type="entry name" value="IHF-like DNA-binding proteins"/>
    <property type="match status" value="1"/>
</dbReference>
<evidence type="ECO:0000313" key="4">
    <source>
        <dbReference type="EMBL" id="EEX17368.1"/>
    </source>
</evidence>
<dbReference type="EMBL" id="ACVA01000068">
    <property type="protein sequence ID" value="EEX17368.1"/>
    <property type="molecule type" value="Genomic_DNA"/>
</dbReference>
<name>C9MT01_9BACT</name>
<feature type="domain" description="HU" evidence="3">
    <location>
        <begin position="31"/>
        <end position="139"/>
    </location>
</feature>
<evidence type="ECO:0000256" key="2">
    <source>
        <dbReference type="SAM" id="MobiDB-lite"/>
    </source>
</evidence>
<organism evidence="4 5">
    <name type="scientific">Prevotella veroralis F0319</name>
    <dbReference type="NCBI Taxonomy" id="649761"/>
    <lineage>
        <taxon>Bacteria</taxon>
        <taxon>Pseudomonadati</taxon>
        <taxon>Bacteroidota</taxon>
        <taxon>Bacteroidia</taxon>
        <taxon>Bacteroidales</taxon>
        <taxon>Prevotellaceae</taxon>
        <taxon>Prevotella</taxon>
    </lineage>
</organism>
<proteinExistence type="predicted"/>
<dbReference type="HOGENOM" id="CLU_112331_6_2_10"/>
<protein>
    <submittedName>
        <fullName evidence="4">Putative DNA-binding protein</fullName>
    </submittedName>
</protein>
<evidence type="ECO:0000313" key="5">
    <source>
        <dbReference type="Proteomes" id="UP000003327"/>
    </source>
</evidence>
<dbReference type="Proteomes" id="UP000003327">
    <property type="component" value="Unassembled WGS sequence"/>
</dbReference>
<comment type="caution">
    <text evidence="4">The sequence shown here is derived from an EMBL/GenBank/DDBJ whole genome shotgun (WGS) entry which is preliminary data.</text>
</comment>
<dbReference type="GO" id="GO:0003677">
    <property type="term" value="F:DNA binding"/>
    <property type="evidence" value="ECO:0007669"/>
    <property type="project" value="UniProtKB-KW"/>
</dbReference>
<accession>C9MT01</accession>
<gene>
    <name evidence="4" type="ORF">HMPREF0973_02770</name>
</gene>
<reference evidence="4 5" key="1">
    <citation type="submission" date="2009-09" db="EMBL/GenBank/DDBJ databases">
        <authorList>
            <person name="Weinstock G."/>
            <person name="Sodergren E."/>
            <person name="Clifton S."/>
            <person name="Fulton L."/>
            <person name="Fulton B."/>
            <person name="Courtney L."/>
            <person name="Fronick C."/>
            <person name="Harrison M."/>
            <person name="Strong C."/>
            <person name="Farmer C."/>
            <person name="Delahaunty K."/>
            <person name="Markovic C."/>
            <person name="Hall O."/>
            <person name="Minx P."/>
            <person name="Tomlinson C."/>
            <person name="Mitreva M."/>
            <person name="Nelson J."/>
            <person name="Hou S."/>
            <person name="Wollam A."/>
            <person name="Pepin K.H."/>
            <person name="Johnson M."/>
            <person name="Bhonagiri V."/>
            <person name="Nash W.E."/>
            <person name="Warren W."/>
            <person name="Chinwalla A."/>
            <person name="Mardis E.R."/>
            <person name="Wilson R.K."/>
        </authorList>
    </citation>
    <scope>NUCLEOTIDE SEQUENCE [LARGE SCALE GENOMIC DNA]</scope>
    <source>
        <strain evidence="4 5">F0319</strain>
    </source>
</reference>
<keyword evidence="1 4" id="KW-0238">DNA-binding</keyword>
<dbReference type="AlphaFoldDB" id="C9MT01"/>
<evidence type="ECO:0000259" key="3">
    <source>
        <dbReference type="Pfam" id="PF18291"/>
    </source>
</evidence>
<evidence type="ECO:0000256" key="1">
    <source>
        <dbReference type="ARBA" id="ARBA00023125"/>
    </source>
</evidence>
<dbReference type="eggNOG" id="COG0776">
    <property type="taxonomic scope" value="Bacteria"/>
</dbReference>
<keyword evidence="5" id="KW-1185">Reference proteome</keyword>
<dbReference type="InterPro" id="IPR010992">
    <property type="entry name" value="IHF-like_DNA-bd_dom_sf"/>
</dbReference>
<dbReference type="InterPro" id="IPR041607">
    <property type="entry name" value="HU-HIG"/>
</dbReference>
<dbReference type="Pfam" id="PF18291">
    <property type="entry name" value="HU-HIG"/>
    <property type="match status" value="1"/>
</dbReference>
<sequence length="169" mass="18742">MNALRPIFKNLKTLNYDFFLVKESVLRVGPRKGQKAYSAVPKAPSKFSAAWLVERIVRETSLSEGDVRNVLITLKNITREVVSLGGSLDLGDIFSFRTVINSKMETNEKDVCAESLKKPHIVVAWKEPVRKALKDIQVEVDNPARKKSLTPNPSPKGEGSEENPGPQVG</sequence>
<feature type="region of interest" description="Disordered" evidence="2">
    <location>
        <begin position="140"/>
        <end position="169"/>
    </location>
</feature>
<dbReference type="RefSeq" id="WP_004384456.1">
    <property type="nucleotide sequence ID" value="NZ_GG698717.1"/>
</dbReference>